<dbReference type="Pfam" id="PF13487">
    <property type="entry name" value="HD_5"/>
    <property type="match status" value="1"/>
</dbReference>
<evidence type="ECO:0000259" key="1">
    <source>
        <dbReference type="PROSITE" id="PS51832"/>
    </source>
</evidence>
<keyword evidence="2" id="KW-0418">Kinase</keyword>
<dbReference type="Gene3D" id="1.10.3210.10">
    <property type="entry name" value="Hypothetical protein af1432"/>
    <property type="match status" value="1"/>
</dbReference>
<reference evidence="2" key="1">
    <citation type="submission" date="2016-08" db="EMBL/GenBank/DDBJ databases">
        <title>Complete Genome Seqeunce of Paenibacillus sp. BIHB 4019 from tea rhizoplane.</title>
        <authorList>
            <person name="Thakur R."/>
            <person name="Swarnkar M.K."/>
            <person name="Gulati A."/>
        </authorList>
    </citation>
    <scope>NUCLEOTIDE SEQUENCE [LARGE SCALE GENOMIC DNA]</scope>
    <source>
        <strain evidence="2">BIHB4019</strain>
    </source>
</reference>
<feature type="domain" description="HD-GYP" evidence="1">
    <location>
        <begin position="113"/>
        <end position="309"/>
    </location>
</feature>
<organism evidence="2">
    <name type="scientific">Paenibacillus sp. BIHB 4019</name>
    <dbReference type="NCBI Taxonomy" id="1870819"/>
    <lineage>
        <taxon>Bacteria</taxon>
        <taxon>Bacillati</taxon>
        <taxon>Bacillota</taxon>
        <taxon>Bacilli</taxon>
        <taxon>Bacillales</taxon>
        <taxon>Paenibacillaceae</taxon>
        <taxon>Paenibacillus</taxon>
    </lineage>
</organism>
<accession>A0A1B2DBK0</accession>
<dbReference type="AlphaFoldDB" id="A0A1B2DBK0"/>
<evidence type="ECO:0000313" key="2">
    <source>
        <dbReference type="EMBL" id="ANY65082.1"/>
    </source>
</evidence>
<dbReference type="GO" id="GO:0016301">
    <property type="term" value="F:kinase activity"/>
    <property type="evidence" value="ECO:0007669"/>
    <property type="project" value="UniProtKB-KW"/>
</dbReference>
<proteinExistence type="predicted"/>
<dbReference type="InterPro" id="IPR003607">
    <property type="entry name" value="HD/PDEase_dom"/>
</dbReference>
<keyword evidence="2" id="KW-0808">Transferase</keyword>
<dbReference type="PROSITE" id="PS51832">
    <property type="entry name" value="HD_GYP"/>
    <property type="match status" value="1"/>
</dbReference>
<sequence length="374" mass="42642">MRLMPITKTQPGMRLAKKIFSHDGLVLLGENVELTSRLITRLKQCGIQYIYILDPKTDDIMMPEIIREETLLVALKEIRTNFRDMMDRPKRKKGVTYPYIGQTFKQMMNLIIDDLSAHKDAMIMLMNMGTVDHYLYQHSLNVCVYTTILGIAYNYSHEELMTLGMGALLHDIGKTQIPIDVLQKPGALTPDEFIMMKNHARFGFELLKDEPNLPLIVAHCAYQHHERLDGSGYPRGIKGNEIHEYAKWIGLVDSYDAMTTNRIYRAPMLPHHAIELLYAGTGTLYEQHMVQLFRDKVAIYPIGITVKINTGESGVVVDFNHAYPHRPIIRILSNEVGEDLAVPYEIDMSKQLSIMIISVNDEQNDLPVLSAKNG</sequence>
<dbReference type="SMART" id="SM00471">
    <property type="entry name" value="HDc"/>
    <property type="match status" value="1"/>
</dbReference>
<gene>
    <name evidence="2" type="ORF">BBD42_00255</name>
</gene>
<dbReference type="CDD" id="cd00077">
    <property type="entry name" value="HDc"/>
    <property type="match status" value="1"/>
</dbReference>
<name>A0A1B2DBK0_9BACL</name>
<dbReference type="PANTHER" id="PTHR43155:SF2">
    <property type="entry name" value="CYCLIC DI-GMP PHOSPHODIESTERASE PA4108"/>
    <property type="match status" value="1"/>
</dbReference>
<dbReference type="SUPFAM" id="SSF109604">
    <property type="entry name" value="HD-domain/PDEase-like"/>
    <property type="match status" value="1"/>
</dbReference>
<protein>
    <submittedName>
        <fullName evidence="2">Histidine kinase</fullName>
    </submittedName>
</protein>
<dbReference type="RefSeq" id="WP_056039766.1">
    <property type="nucleotide sequence ID" value="NZ_CP016808.1"/>
</dbReference>
<dbReference type="PANTHER" id="PTHR43155">
    <property type="entry name" value="CYCLIC DI-GMP PHOSPHODIESTERASE PA4108-RELATED"/>
    <property type="match status" value="1"/>
</dbReference>
<dbReference type="InterPro" id="IPR037522">
    <property type="entry name" value="HD_GYP_dom"/>
</dbReference>
<dbReference type="EMBL" id="CP016808">
    <property type="protein sequence ID" value="ANY65082.1"/>
    <property type="molecule type" value="Genomic_DNA"/>
</dbReference>